<dbReference type="OrthoDB" id="47801at2759"/>
<dbReference type="SUPFAM" id="SSF54495">
    <property type="entry name" value="UBC-like"/>
    <property type="match status" value="1"/>
</dbReference>
<feature type="region of interest" description="Disordered" evidence="3">
    <location>
        <begin position="561"/>
        <end position="608"/>
    </location>
</feature>
<dbReference type="Gene3D" id="3.10.110.10">
    <property type="entry name" value="Ubiquitin Conjugating Enzyme"/>
    <property type="match status" value="1"/>
</dbReference>
<evidence type="ECO:0000313" key="5">
    <source>
        <dbReference type="EMBL" id="TBU29795.1"/>
    </source>
</evidence>
<gene>
    <name evidence="5" type="ORF">BD311DRAFT_864466</name>
</gene>
<dbReference type="Pfam" id="PF00179">
    <property type="entry name" value="UQ_con"/>
    <property type="match status" value="1"/>
</dbReference>
<feature type="domain" description="UBC core" evidence="4">
    <location>
        <begin position="652"/>
        <end position="811"/>
    </location>
</feature>
<dbReference type="AlphaFoldDB" id="A0A4Q9MQI8"/>
<dbReference type="InterPro" id="IPR016135">
    <property type="entry name" value="UBQ-conjugating_enzyme/RWD"/>
</dbReference>
<dbReference type="CDD" id="cd23810">
    <property type="entry name" value="UBCc_BIRC6"/>
    <property type="match status" value="1"/>
</dbReference>
<reference evidence="5" key="1">
    <citation type="submission" date="2019-01" db="EMBL/GenBank/DDBJ databases">
        <title>Draft genome sequences of three monokaryotic isolates of the white-rot basidiomycete fungus Dichomitus squalens.</title>
        <authorList>
            <consortium name="DOE Joint Genome Institute"/>
            <person name="Lopez S.C."/>
            <person name="Andreopoulos B."/>
            <person name="Pangilinan J."/>
            <person name="Lipzen A."/>
            <person name="Riley R."/>
            <person name="Ahrendt S."/>
            <person name="Ng V."/>
            <person name="Barry K."/>
            <person name="Daum C."/>
            <person name="Grigoriev I.V."/>
            <person name="Hilden K.S."/>
            <person name="Makela M.R."/>
            <person name="de Vries R.P."/>
        </authorList>
    </citation>
    <scope>NUCLEOTIDE SEQUENCE [LARGE SCALE GENOMIC DNA]</scope>
    <source>
        <strain evidence="5">OM18370.1</strain>
    </source>
</reference>
<evidence type="ECO:0000256" key="3">
    <source>
        <dbReference type="SAM" id="MobiDB-lite"/>
    </source>
</evidence>
<dbReference type="InterPro" id="IPR000608">
    <property type="entry name" value="UBC"/>
</dbReference>
<feature type="compositionally biased region" description="Basic and acidic residues" evidence="3">
    <location>
        <begin position="107"/>
        <end position="123"/>
    </location>
</feature>
<feature type="compositionally biased region" description="Basic and acidic residues" evidence="3">
    <location>
        <begin position="599"/>
        <end position="608"/>
    </location>
</feature>
<keyword evidence="1" id="KW-0808">Transferase</keyword>
<feature type="region of interest" description="Disordered" evidence="3">
    <location>
        <begin position="53"/>
        <end position="123"/>
    </location>
</feature>
<dbReference type="Proteomes" id="UP000292957">
    <property type="component" value="Unassembled WGS sequence"/>
</dbReference>
<dbReference type="PROSITE" id="PS50127">
    <property type="entry name" value="UBC_2"/>
    <property type="match status" value="1"/>
</dbReference>
<dbReference type="PANTHER" id="PTHR46116">
    <property type="entry name" value="(E3-INDEPENDENT) E2 UBIQUITIN-CONJUGATING ENZYME"/>
    <property type="match status" value="1"/>
</dbReference>
<accession>A0A4Q9MQI8</accession>
<proteinExistence type="predicted"/>
<sequence>MPGQKRRLSHDSPPKRTKRLATAPTALNDEDEDSLEAILALIKAHEESEALARKLQDEWNGGSIDMDTSGPSSSRPRSSSSRDANSSTERSPLSPDHADVIDASDGDSCHDERVPVPEDDESMARRLAREWEIEDSVRINDLPRPPPTSASSVRRIKHKAKRVRVNSPEGSQCDLTTIDDKDDATITNEKLPAVAQLEQCRDFFTGEKTCSSCRSTLPSPRGHVTFSQHIMAPPSLLRLLHASCKSCKITHCRGCMAPLSCAPTCKGDSSECAVQTCCTNVRVLALFEALGGFDRLYLVERETSDQRAREIAARAKKAQMGSVGPGGTGYGTDPSYGHQYPHIATAKRVRRGGRSPAASKSSGEPALALVQSFDEIIVRALNTITGFLPAPYAEDPQIYDLLPHQAVGGLLALSQLPDLLGDLLRNDSVTDWITRIDVYHAMLRLLRRMADCELTLEVLVGERWEMSKSCGLEDWMWDEDSIVWERNTDTGAYVRAPPLYVHFKKLTRQCEAFLAGASSMLESAGAEEDSDVAETAVTATSLCGDIIAARDDIERAMAVTGKNPPSALHGLEPSEVPSASEAPSGPSYSSSSKRQAGTSKDKGKARDSSIDLERKYAAECERLAFKYVALSEGAYNYAPELQKTANATRNPKDRLHLVKELAVMATSLPPGVWVRVDEVRNDAIKVMIAGPAGTPYAGGLFEFDCFIPLEYPHKPPLMHLRTTGGGSVRFNPNLYNSGKVCLSLLGTWPGRPEEQWSPKSTLLQVLVSIQSMILIDLPYFNEPGFGKANPSNQASIEYNKDICMHTTRWAIVDWVKDEHKHGIWAEVIASHFSTRYDTIRKCIQEWAKTQPNIRKYLTHNGGNLYGVALSYNPILMPPSLSYADPEISALGGVAPPYPGASSSHGSTASLLSSHANRDGRGKQPALSTSKPMDLLEEFDTGVKRVQKWKFGEAESTDLD</sequence>
<evidence type="ECO:0000256" key="1">
    <source>
        <dbReference type="ARBA" id="ARBA00022679"/>
    </source>
</evidence>
<name>A0A4Q9MQI8_9APHY</name>
<keyword evidence="2" id="KW-0833">Ubl conjugation pathway</keyword>
<feature type="compositionally biased region" description="Low complexity" evidence="3">
    <location>
        <begin position="573"/>
        <end position="592"/>
    </location>
</feature>
<dbReference type="EMBL" id="ML143410">
    <property type="protein sequence ID" value="TBU29795.1"/>
    <property type="molecule type" value="Genomic_DNA"/>
</dbReference>
<feature type="region of interest" description="Disordered" evidence="3">
    <location>
        <begin position="898"/>
        <end position="933"/>
    </location>
</feature>
<evidence type="ECO:0000259" key="4">
    <source>
        <dbReference type="PROSITE" id="PS50127"/>
    </source>
</evidence>
<feature type="compositionally biased region" description="Low complexity" evidence="3">
    <location>
        <begin position="69"/>
        <end position="91"/>
    </location>
</feature>
<evidence type="ECO:0000256" key="2">
    <source>
        <dbReference type="ARBA" id="ARBA00022786"/>
    </source>
</evidence>
<protein>
    <recommendedName>
        <fullName evidence="4">UBC core domain-containing protein</fullName>
    </recommendedName>
</protein>
<dbReference type="GO" id="GO:0004869">
    <property type="term" value="F:cysteine-type endopeptidase inhibitor activity"/>
    <property type="evidence" value="ECO:0007669"/>
    <property type="project" value="TreeGrafter"/>
</dbReference>
<dbReference type="GO" id="GO:0005634">
    <property type="term" value="C:nucleus"/>
    <property type="evidence" value="ECO:0007669"/>
    <property type="project" value="TreeGrafter"/>
</dbReference>
<organism evidence="5">
    <name type="scientific">Dichomitus squalens</name>
    <dbReference type="NCBI Taxonomy" id="114155"/>
    <lineage>
        <taxon>Eukaryota</taxon>
        <taxon>Fungi</taxon>
        <taxon>Dikarya</taxon>
        <taxon>Basidiomycota</taxon>
        <taxon>Agaricomycotina</taxon>
        <taxon>Agaricomycetes</taxon>
        <taxon>Polyporales</taxon>
        <taxon>Polyporaceae</taxon>
        <taxon>Dichomitus</taxon>
    </lineage>
</organism>
<dbReference type="PANTHER" id="PTHR46116:SF39">
    <property type="entry name" value="BACULOVIRAL IAP REPEAT-CONTAINING PROTEIN 6"/>
    <property type="match status" value="1"/>
</dbReference>
<dbReference type="SMART" id="SM00212">
    <property type="entry name" value="UBCc"/>
    <property type="match status" value="1"/>
</dbReference>
<dbReference type="GO" id="GO:0043066">
    <property type="term" value="P:negative regulation of apoptotic process"/>
    <property type="evidence" value="ECO:0007669"/>
    <property type="project" value="TreeGrafter"/>
</dbReference>
<feature type="compositionally biased region" description="Low complexity" evidence="3">
    <location>
        <begin position="899"/>
        <end position="914"/>
    </location>
</feature>
<feature type="region of interest" description="Disordered" evidence="3">
    <location>
        <begin position="1"/>
        <end position="32"/>
    </location>
</feature>
<dbReference type="GO" id="GO:0016740">
    <property type="term" value="F:transferase activity"/>
    <property type="evidence" value="ECO:0007669"/>
    <property type="project" value="UniProtKB-KW"/>
</dbReference>